<dbReference type="EMBL" id="OX465083">
    <property type="protein sequence ID" value="CAI9292375.1"/>
    <property type="molecule type" value="Genomic_DNA"/>
</dbReference>
<evidence type="ECO:0000313" key="2">
    <source>
        <dbReference type="EMBL" id="CAI9292375.1"/>
    </source>
</evidence>
<evidence type="ECO:0000313" key="3">
    <source>
        <dbReference type="Proteomes" id="UP001177003"/>
    </source>
</evidence>
<dbReference type="Proteomes" id="UP001177003">
    <property type="component" value="Chromosome 7"/>
</dbReference>
<evidence type="ECO:0000256" key="1">
    <source>
        <dbReference type="SAM" id="MobiDB-lite"/>
    </source>
</evidence>
<feature type="region of interest" description="Disordered" evidence="1">
    <location>
        <begin position="38"/>
        <end position="105"/>
    </location>
</feature>
<dbReference type="PANTHER" id="PTHR35486:SF1">
    <property type="entry name" value="OS02G0689500 PROTEIN"/>
    <property type="match status" value="1"/>
</dbReference>
<proteinExistence type="predicted"/>
<gene>
    <name evidence="2" type="ORF">LSALG_LOCUS31448</name>
</gene>
<reference evidence="2" key="1">
    <citation type="submission" date="2023-04" db="EMBL/GenBank/DDBJ databases">
        <authorList>
            <person name="Vijverberg K."/>
            <person name="Xiong W."/>
            <person name="Schranz E."/>
        </authorList>
    </citation>
    <scope>NUCLEOTIDE SEQUENCE</scope>
</reference>
<keyword evidence="3" id="KW-1185">Reference proteome</keyword>
<dbReference type="PANTHER" id="PTHR35486">
    <property type="entry name" value="EXPRESSED PROTEIN"/>
    <property type="match status" value="1"/>
</dbReference>
<dbReference type="AlphaFoldDB" id="A0AA36EGA3"/>
<sequence>MKCKKHYADLSSVVGVCASCLRERLFSLVAAQEQAQAKAQSQDQTVEEKNRNLDTHPVFPRSVSPYISRRKSDNSAASTAAAAWPNSNQHNSERNRHRSVPDQRFFSTPQVGPTIGCYNPCRKKKHSFIRFSLLTNLFRSKKRNEVDLDSDPRVSVSNYGGSYGGGDSVTSAMPSPSWFSSIRSGGGCRKKQPFCFNESSHSAANVMRKHYREDRGMSPVRYSDAYGGVEDEFGDGSSGYESCESRKQTPWRTPAHPSVRRGGGGHGKNVSGLTFCLSPLVRASPNRHWNHKGMPPADGGETRAPVKPHLSNTKSFCANRSKKLADLGRLNTNR</sequence>
<protein>
    <submittedName>
        <fullName evidence="2">Uncharacterized protein</fullName>
    </submittedName>
</protein>
<accession>A0AA36EGA3</accession>
<feature type="region of interest" description="Disordered" evidence="1">
    <location>
        <begin position="237"/>
        <end position="267"/>
    </location>
</feature>
<name>A0AA36EGA3_LACSI</name>
<organism evidence="2 3">
    <name type="scientific">Lactuca saligna</name>
    <name type="common">Willowleaf lettuce</name>
    <dbReference type="NCBI Taxonomy" id="75948"/>
    <lineage>
        <taxon>Eukaryota</taxon>
        <taxon>Viridiplantae</taxon>
        <taxon>Streptophyta</taxon>
        <taxon>Embryophyta</taxon>
        <taxon>Tracheophyta</taxon>
        <taxon>Spermatophyta</taxon>
        <taxon>Magnoliopsida</taxon>
        <taxon>eudicotyledons</taxon>
        <taxon>Gunneridae</taxon>
        <taxon>Pentapetalae</taxon>
        <taxon>asterids</taxon>
        <taxon>campanulids</taxon>
        <taxon>Asterales</taxon>
        <taxon>Asteraceae</taxon>
        <taxon>Cichorioideae</taxon>
        <taxon>Cichorieae</taxon>
        <taxon>Lactucinae</taxon>
        <taxon>Lactuca</taxon>
    </lineage>
</organism>